<keyword evidence="5" id="KW-0067">ATP-binding</keyword>
<dbReference type="CDD" id="cd00517">
    <property type="entry name" value="ATPS"/>
    <property type="match status" value="1"/>
</dbReference>
<dbReference type="NCBIfam" id="TIGR00339">
    <property type="entry name" value="sopT"/>
    <property type="match status" value="1"/>
</dbReference>
<dbReference type="Pfam" id="PF01747">
    <property type="entry name" value="ATP-sulfurylase"/>
    <property type="match status" value="1"/>
</dbReference>
<dbReference type="InterPro" id="IPR002891">
    <property type="entry name" value="APS"/>
</dbReference>
<organism evidence="9">
    <name type="scientific">Marseillevirus LCMAC201</name>
    <dbReference type="NCBI Taxonomy" id="2506605"/>
    <lineage>
        <taxon>Viruses</taxon>
        <taxon>Varidnaviria</taxon>
        <taxon>Bamfordvirae</taxon>
        <taxon>Nucleocytoviricota</taxon>
        <taxon>Megaviricetes</taxon>
        <taxon>Pimascovirales</taxon>
        <taxon>Pimascovirales incertae sedis</taxon>
        <taxon>Marseilleviridae</taxon>
    </lineage>
</organism>
<name>A0A481YW35_9VIRU</name>
<dbReference type="GO" id="GO:0004781">
    <property type="term" value="F:sulfate adenylyltransferase (ATP) activity"/>
    <property type="evidence" value="ECO:0007669"/>
    <property type="project" value="UniProtKB-EC"/>
</dbReference>
<dbReference type="Gene3D" id="3.10.400.10">
    <property type="entry name" value="Sulfate adenylyltransferase"/>
    <property type="match status" value="1"/>
</dbReference>
<dbReference type="InterPro" id="IPR024951">
    <property type="entry name" value="Sulfurylase_cat_dom"/>
</dbReference>
<keyword evidence="2" id="KW-0808">Transferase</keyword>
<dbReference type="Pfam" id="PF01583">
    <property type="entry name" value="APS_kinase"/>
    <property type="match status" value="1"/>
</dbReference>
<dbReference type="InterPro" id="IPR027417">
    <property type="entry name" value="P-loop_NTPase"/>
</dbReference>
<evidence type="ECO:0000259" key="7">
    <source>
        <dbReference type="Pfam" id="PF01747"/>
    </source>
</evidence>
<evidence type="ECO:0000256" key="1">
    <source>
        <dbReference type="ARBA" id="ARBA00004678"/>
    </source>
</evidence>
<feature type="domain" description="Sulphate adenylyltransferase catalytic" evidence="7">
    <location>
        <begin position="141"/>
        <end position="358"/>
    </location>
</feature>
<keyword evidence="3" id="KW-0548">Nucleotidyltransferase</keyword>
<dbReference type="Pfam" id="PF14306">
    <property type="entry name" value="PUA_2"/>
    <property type="match status" value="1"/>
</dbReference>
<comment type="pathway">
    <text evidence="1">Sulfur metabolism.</text>
</comment>
<dbReference type="GO" id="GO:0004020">
    <property type="term" value="F:adenylylsulfate kinase activity"/>
    <property type="evidence" value="ECO:0007669"/>
    <property type="project" value="InterPro"/>
</dbReference>
<dbReference type="Gene3D" id="3.40.50.620">
    <property type="entry name" value="HUPs"/>
    <property type="match status" value="1"/>
</dbReference>
<dbReference type="InterPro" id="IPR015947">
    <property type="entry name" value="PUA-like_sf"/>
</dbReference>
<dbReference type="SUPFAM" id="SSF52540">
    <property type="entry name" value="P-loop containing nucleoside triphosphate hydrolases"/>
    <property type="match status" value="1"/>
</dbReference>
<dbReference type="GO" id="GO:0019379">
    <property type="term" value="P:sulfate assimilation, phosphoadenylyl sulfate reduction by phosphoadenylyl-sulfate reductase (thioredoxin)"/>
    <property type="evidence" value="ECO:0007669"/>
    <property type="project" value="TreeGrafter"/>
</dbReference>
<dbReference type="InterPro" id="IPR002650">
    <property type="entry name" value="Sulphate_adenylyltransferase"/>
</dbReference>
<reference evidence="9" key="1">
    <citation type="journal article" date="2019" name="MBio">
        <title>Virus Genomes from Deep Sea Sediments Expand the Ocean Megavirome and Support Independent Origins of Viral Gigantism.</title>
        <authorList>
            <person name="Backstrom D."/>
            <person name="Yutin N."/>
            <person name="Jorgensen S.L."/>
            <person name="Dharamshi J."/>
            <person name="Homa F."/>
            <person name="Zaremba-Niedwiedzka K."/>
            <person name="Spang A."/>
            <person name="Wolf Y.I."/>
            <person name="Koonin E.V."/>
            <person name="Ettema T.J."/>
        </authorList>
    </citation>
    <scope>NUCLEOTIDE SEQUENCE</scope>
</reference>
<evidence type="ECO:0000313" key="9">
    <source>
        <dbReference type="EMBL" id="QBK87111.1"/>
    </source>
</evidence>
<feature type="domain" description="APS kinase" evidence="6">
    <location>
        <begin position="366"/>
        <end position="515"/>
    </location>
</feature>
<dbReference type="CDD" id="cd02027">
    <property type="entry name" value="APSK"/>
    <property type="match status" value="1"/>
</dbReference>
<evidence type="ECO:0000259" key="6">
    <source>
        <dbReference type="Pfam" id="PF01583"/>
    </source>
</evidence>
<dbReference type="InterPro" id="IPR025980">
    <property type="entry name" value="ATP-Sase_PUA-like_dom"/>
</dbReference>
<proteinExistence type="predicted"/>
<evidence type="ECO:0000259" key="8">
    <source>
        <dbReference type="Pfam" id="PF14306"/>
    </source>
</evidence>
<evidence type="ECO:0000256" key="4">
    <source>
        <dbReference type="ARBA" id="ARBA00022741"/>
    </source>
</evidence>
<dbReference type="SUPFAM" id="SSF52374">
    <property type="entry name" value="Nucleotidylyl transferase"/>
    <property type="match status" value="1"/>
</dbReference>
<dbReference type="NCBIfam" id="TIGR00455">
    <property type="entry name" value="apsK"/>
    <property type="match status" value="1"/>
</dbReference>
<evidence type="ECO:0000256" key="2">
    <source>
        <dbReference type="ARBA" id="ARBA00022679"/>
    </source>
</evidence>
<sequence>MFSITLKKRELYDLECLLLGAFSPLKGFLREKDYLSVLKNMRLCTGELWPIPITLAITVKERDAIDNGNTVFLKDPQGIPLAELHSVEIYKPEPHYEALSVFGSDDTNHPFIAHILRDEDYWYIGGELKMLYLLPHYDFLQYRCSAEESRQWLKDNDWKTVVGFQTRNPMHQSHYHLTRYAMTKAGPDSKLLLTPAVGPTQICDIDYPTRVKGYIALLQNYPPETVRLVLLPLAMRMAGPREALLHSLVRANYGCSHFIVGRDHAGPSYKKKDGTSFYEPYAAQDLLKQYVNELPIKIITSVQIVYVKELEQYLPITKVPEDMTVMNISGTRQREILESGEHLPEWFTFPAVSAGLLKRYPAKHNRGLCIYFVGLSGAGKSTLANFLVQKLYELVSRRVTLLDGDLVRLHLSKGLGFTKEDRSTNVRRVGWTASEIVKHGGICVCSTIAPYQEDRLANRQLVSKWGNYVEIWVNTSVEKCEERDIKGLYKLARQGKIANFTGVNDPFETPTPELIISGESIDNINSGITQIIEYLQNNGLLLL</sequence>
<dbReference type="InterPro" id="IPR014729">
    <property type="entry name" value="Rossmann-like_a/b/a_fold"/>
</dbReference>
<dbReference type="PANTHER" id="PTHR42700:SF1">
    <property type="entry name" value="SULFATE ADENYLYLTRANSFERASE"/>
    <property type="match status" value="1"/>
</dbReference>
<dbReference type="InterPro" id="IPR059117">
    <property type="entry name" value="APS_kinase_dom"/>
</dbReference>
<dbReference type="InterPro" id="IPR050512">
    <property type="entry name" value="Sulf_AdTrans/APS_kinase"/>
</dbReference>
<evidence type="ECO:0000256" key="3">
    <source>
        <dbReference type="ARBA" id="ARBA00022695"/>
    </source>
</evidence>
<accession>A0A481YW35</accession>
<dbReference type="NCBIfam" id="NF004040">
    <property type="entry name" value="PRK05537.1"/>
    <property type="match status" value="1"/>
</dbReference>
<dbReference type="EMBL" id="MK500344">
    <property type="protein sequence ID" value="QBK87111.1"/>
    <property type="molecule type" value="Genomic_DNA"/>
</dbReference>
<dbReference type="SUPFAM" id="SSF88697">
    <property type="entry name" value="PUA domain-like"/>
    <property type="match status" value="1"/>
</dbReference>
<keyword evidence="4" id="KW-0547">Nucleotide-binding</keyword>
<evidence type="ECO:0000256" key="5">
    <source>
        <dbReference type="ARBA" id="ARBA00022840"/>
    </source>
</evidence>
<dbReference type="Gene3D" id="3.40.50.300">
    <property type="entry name" value="P-loop containing nucleotide triphosphate hydrolases"/>
    <property type="match status" value="1"/>
</dbReference>
<feature type="domain" description="ATP-sulfurylase PUA-like" evidence="8">
    <location>
        <begin position="3"/>
        <end position="131"/>
    </location>
</feature>
<dbReference type="GO" id="GO:0010134">
    <property type="term" value="P:sulfate assimilation via adenylyl sulfate reduction"/>
    <property type="evidence" value="ECO:0007669"/>
    <property type="project" value="TreeGrafter"/>
</dbReference>
<protein>
    <submittedName>
        <fullName evidence="9">ATP-sulfurylase</fullName>
    </submittedName>
</protein>
<dbReference type="GO" id="GO:0005524">
    <property type="term" value="F:ATP binding"/>
    <property type="evidence" value="ECO:0007669"/>
    <property type="project" value="UniProtKB-KW"/>
</dbReference>
<gene>
    <name evidence="9" type="ORF">LCMAC201_00130</name>
</gene>
<dbReference type="PANTHER" id="PTHR42700">
    <property type="entry name" value="SULFATE ADENYLYLTRANSFERASE"/>
    <property type="match status" value="1"/>
</dbReference>